<evidence type="ECO:0000313" key="4">
    <source>
        <dbReference type="Proteomes" id="UP000290759"/>
    </source>
</evidence>
<keyword evidence="4" id="KW-1185">Reference proteome</keyword>
<name>A0A4Q2U1R9_9HYPH</name>
<feature type="domain" description="TadE-like" evidence="2">
    <location>
        <begin position="28"/>
        <end position="66"/>
    </location>
</feature>
<evidence type="ECO:0000259" key="2">
    <source>
        <dbReference type="Pfam" id="PF07811"/>
    </source>
</evidence>
<dbReference type="AlphaFoldDB" id="A0A4Q2U1R9"/>
<evidence type="ECO:0000313" key="3">
    <source>
        <dbReference type="EMBL" id="RYC30242.1"/>
    </source>
</evidence>
<feature type="transmembrane region" description="Helical" evidence="1">
    <location>
        <begin position="34"/>
        <end position="57"/>
    </location>
</feature>
<dbReference type="Pfam" id="PF07811">
    <property type="entry name" value="TadE"/>
    <property type="match status" value="1"/>
</dbReference>
<sequence length="179" mass="19032">MLQLSFIPFKSIFDLLPDAPTLRRDIRGAAAVEFGLIGGLFVLLICFWIEIGLSLFMQTALDRAVRKESRLIRTGAITASGASTFAANLCADLQVLMTCSNIQVNVASASSFAALSSAVPTNGASRMTTTGFAPGGSGRDVIVQVGYTRALFLPIVKAFIGQNGTLLVYSSLAFQNEPY</sequence>
<proteinExistence type="predicted"/>
<keyword evidence="1" id="KW-1133">Transmembrane helix</keyword>
<dbReference type="EMBL" id="QYBB01000029">
    <property type="protein sequence ID" value="RYC30242.1"/>
    <property type="molecule type" value="Genomic_DNA"/>
</dbReference>
<keyword evidence="1" id="KW-0812">Transmembrane</keyword>
<reference evidence="3 4" key="1">
    <citation type="submission" date="2018-12" db="EMBL/GenBank/DDBJ databases">
        <authorList>
            <person name="Grouzdev D.S."/>
            <person name="Krutkina M.S."/>
        </authorList>
    </citation>
    <scope>NUCLEOTIDE SEQUENCE [LARGE SCALE GENOMIC DNA]</scope>
    <source>
        <strain evidence="3 4">RmlP026</strain>
    </source>
</reference>
<evidence type="ECO:0000256" key="1">
    <source>
        <dbReference type="SAM" id="Phobius"/>
    </source>
</evidence>
<gene>
    <name evidence="3" type="ORF">D3273_19930</name>
</gene>
<accession>A0A4Q2U1R9</accession>
<dbReference type="OrthoDB" id="8002963at2"/>
<dbReference type="InterPro" id="IPR012495">
    <property type="entry name" value="TadE-like_dom"/>
</dbReference>
<dbReference type="Proteomes" id="UP000290759">
    <property type="component" value="Unassembled WGS sequence"/>
</dbReference>
<comment type="caution">
    <text evidence="3">The sequence shown here is derived from an EMBL/GenBank/DDBJ whole genome shotgun (WGS) entry which is preliminary data.</text>
</comment>
<reference evidence="3 4" key="2">
    <citation type="submission" date="2019-02" db="EMBL/GenBank/DDBJ databases">
        <title>'Lichenibacterium ramalinii' gen. nov. sp. nov., 'Lichenibacterium minor' gen. nov. sp. nov.</title>
        <authorList>
            <person name="Pankratov T."/>
        </authorList>
    </citation>
    <scope>NUCLEOTIDE SEQUENCE [LARGE SCALE GENOMIC DNA]</scope>
    <source>
        <strain evidence="3 4">RmlP026</strain>
    </source>
</reference>
<keyword evidence="1" id="KW-0472">Membrane</keyword>
<organism evidence="3 4">
    <name type="scientific">Lichenibacterium minor</name>
    <dbReference type="NCBI Taxonomy" id="2316528"/>
    <lineage>
        <taxon>Bacteria</taxon>
        <taxon>Pseudomonadati</taxon>
        <taxon>Pseudomonadota</taxon>
        <taxon>Alphaproteobacteria</taxon>
        <taxon>Hyphomicrobiales</taxon>
        <taxon>Lichenihabitantaceae</taxon>
        <taxon>Lichenibacterium</taxon>
    </lineage>
</organism>
<protein>
    <submittedName>
        <fullName evidence="3">Pilus assembly protein</fullName>
    </submittedName>
</protein>